<dbReference type="RefSeq" id="WP_377098323.1">
    <property type="nucleotide sequence ID" value="NZ_JBHTHU010000005.1"/>
</dbReference>
<name>A0ABW2YVC9_9SPHI</name>
<accession>A0ABW2YVC9</accession>
<proteinExistence type="predicted"/>
<protein>
    <submittedName>
        <fullName evidence="1">Uncharacterized protein</fullName>
    </submittedName>
</protein>
<reference evidence="2" key="1">
    <citation type="journal article" date="2019" name="Int. J. Syst. Evol. Microbiol.">
        <title>The Global Catalogue of Microorganisms (GCM) 10K type strain sequencing project: providing services to taxonomists for standard genome sequencing and annotation.</title>
        <authorList>
            <consortium name="The Broad Institute Genomics Platform"/>
            <consortium name="The Broad Institute Genome Sequencing Center for Infectious Disease"/>
            <person name="Wu L."/>
            <person name="Ma J."/>
        </authorList>
    </citation>
    <scope>NUCLEOTIDE SEQUENCE [LARGE SCALE GENOMIC DNA]</scope>
    <source>
        <strain evidence="2">CCUG 63418</strain>
    </source>
</reference>
<dbReference type="EMBL" id="JBHTHU010000005">
    <property type="protein sequence ID" value="MFD0749713.1"/>
    <property type="molecule type" value="Genomic_DNA"/>
</dbReference>
<evidence type="ECO:0000313" key="2">
    <source>
        <dbReference type="Proteomes" id="UP001596958"/>
    </source>
</evidence>
<sequence>MTSHQAAPARERPPKQAGYSYKNLITLCPATVELKFETGDPSQDAGSCFALGVFGQLPLSLYRNL</sequence>
<comment type="caution">
    <text evidence="1">The sequence shown here is derived from an EMBL/GenBank/DDBJ whole genome shotgun (WGS) entry which is preliminary data.</text>
</comment>
<dbReference type="Proteomes" id="UP001596958">
    <property type="component" value="Unassembled WGS sequence"/>
</dbReference>
<organism evidence="1 2">
    <name type="scientific">Mucilaginibacter calamicampi</name>
    <dbReference type="NCBI Taxonomy" id="1302352"/>
    <lineage>
        <taxon>Bacteria</taxon>
        <taxon>Pseudomonadati</taxon>
        <taxon>Bacteroidota</taxon>
        <taxon>Sphingobacteriia</taxon>
        <taxon>Sphingobacteriales</taxon>
        <taxon>Sphingobacteriaceae</taxon>
        <taxon>Mucilaginibacter</taxon>
    </lineage>
</organism>
<keyword evidence="2" id="KW-1185">Reference proteome</keyword>
<gene>
    <name evidence="1" type="ORF">ACFQZS_06145</name>
</gene>
<evidence type="ECO:0000313" key="1">
    <source>
        <dbReference type="EMBL" id="MFD0749713.1"/>
    </source>
</evidence>